<dbReference type="CDD" id="cd00030">
    <property type="entry name" value="C2"/>
    <property type="match status" value="1"/>
</dbReference>
<evidence type="ECO:0000259" key="1">
    <source>
        <dbReference type="PROSITE" id="PS50004"/>
    </source>
</evidence>
<feature type="domain" description="C2" evidence="1">
    <location>
        <begin position="1"/>
        <end position="109"/>
    </location>
</feature>
<organism evidence="2 3">
    <name type="scientific">Solanum commersonii</name>
    <name type="common">Commerson's wild potato</name>
    <name type="synonym">Commerson's nightshade</name>
    <dbReference type="NCBI Taxonomy" id="4109"/>
    <lineage>
        <taxon>Eukaryota</taxon>
        <taxon>Viridiplantae</taxon>
        <taxon>Streptophyta</taxon>
        <taxon>Embryophyta</taxon>
        <taxon>Tracheophyta</taxon>
        <taxon>Spermatophyta</taxon>
        <taxon>Magnoliopsida</taxon>
        <taxon>eudicotyledons</taxon>
        <taxon>Gunneridae</taxon>
        <taxon>Pentapetalae</taxon>
        <taxon>asterids</taxon>
        <taxon>lamiids</taxon>
        <taxon>Solanales</taxon>
        <taxon>Solanaceae</taxon>
        <taxon>Solanoideae</taxon>
        <taxon>Solaneae</taxon>
        <taxon>Solanum</taxon>
    </lineage>
</organism>
<dbReference type="Gene3D" id="2.60.40.150">
    <property type="entry name" value="C2 domain"/>
    <property type="match status" value="1"/>
</dbReference>
<evidence type="ECO:0000313" key="2">
    <source>
        <dbReference type="EMBL" id="KAG5626640.1"/>
    </source>
</evidence>
<dbReference type="SUPFAM" id="SSF49562">
    <property type="entry name" value="C2 domain (Calcium/lipid-binding domain, CaLB)"/>
    <property type="match status" value="1"/>
</dbReference>
<dbReference type="InterPro" id="IPR000008">
    <property type="entry name" value="C2_dom"/>
</dbReference>
<dbReference type="InterPro" id="IPR035892">
    <property type="entry name" value="C2_domain_sf"/>
</dbReference>
<evidence type="ECO:0000313" key="3">
    <source>
        <dbReference type="Proteomes" id="UP000824120"/>
    </source>
</evidence>
<name>A0A9J6APR2_SOLCO</name>
<accession>A0A9J6APR2</accession>
<sequence>MAYSSSMPAKYKLLIVEVKSAQFDVKKKGKYYVKVSTHKENQLKTSKIKMCTNQQWSQKFVFVVPSSESFSLRFEIFKAGKFLPLDSLLGIAEYRFDSESEEEESAVYDTDREYKSDSDGDGDCDCDEDYLSFCSTFRASESLKIWRYGSDHRISKGELYVELELGKNPSMVGDFNWKRFGMKYKDFMMEETRRGYNGCVCFTPAAEQMQV</sequence>
<reference evidence="2 3" key="1">
    <citation type="submission" date="2020-09" db="EMBL/GenBank/DDBJ databases">
        <title>De no assembly of potato wild relative species, Solanum commersonii.</title>
        <authorList>
            <person name="Cho K."/>
        </authorList>
    </citation>
    <scope>NUCLEOTIDE SEQUENCE [LARGE SCALE GENOMIC DNA]</scope>
    <source>
        <strain evidence="2">LZ3.2</strain>
        <tissue evidence="2">Leaf</tissue>
    </source>
</reference>
<keyword evidence="3" id="KW-1185">Reference proteome</keyword>
<dbReference type="Proteomes" id="UP000824120">
    <property type="component" value="Chromosome 2"/>
</dbReference>
<comment type="caution">
    <text evidence="2">The sequence shown here is derived from an EMBL/GenBank/DDBJ whole genome shotgun (WGS) entry which is preliminary data.</text>
</comment>
<dbReference type="SMART" id="SM00239">
    <property type="entry name" value="C2"/>
    <property type="match status" value="1"/>
</dbReference>
<dbReference type="AlphaFoldDB" id="A0A9J6APR2"/>
<gene>
    <name evidence="2" type="ORF">H5410_011858</name>
</gene>
<protein>
    <recommendedName>
        <fullName evidence="1">C2 domain-containing protein</fullName>
    </recommendedName>
</protein>
<dbReference type="OrthoDB" id="10316157at2759"/>
<dbReference type="PROSITE" id="PS50004">
    <property type="entry name" value="C2"/>
    <property type="match status" value="1"/>
</dbReference>
<dbReference type="Pfam" id="PF00168">
    <property type="entry name" value="C2"/>
    <property type="match status" value="1"/>
</dbReference>
<proteinExistence type="predicted"/>
<dbReference type="EMBL" id="JACXVP010000002">
    <property type="protein sequence ID" value="KAG5626640.1"/>
    <property type="molecule type" value="Genomic_DNA"/>
</dbReference>